<feature type="DNA-binding region" description="H-T-H motif" evidence="4">
    <location>
        <begin position="34"/>
        <end position="53"/>
    </location>
</feature>
<accession>A0A069E033</accession>
<dbReference type="AlphaFoldDB" id="A0A069E033"/>
<gene>
    <name evidence="6" type="ORF">HAD_17131</name>
</gene>
<keyword evidence="3" id="KW-0804">Transcription</keyword>
<dbReference type="PANTHER" id="PTHR30055:SF223">
    <property type="entry name" value="HTH-TYPE TRANSCRIPTIONAL REGULATOR UIDR"/>
    <property type="match status" value="1"/>
</dbReference>
<protein>
    <submittedName>
        <fullName evidence="6">TetR family transcriptional regulator</fullName>
    </submittedName>
</protein>
<dbReference type="RefSeq" id="WP_035574041.1">
    <property type="nucleotide sequence ID" value="NZ_ARYH01000005.1"/>
</dbReference>
<evidence type="ECO:0000313" key="6">
    <source>
        <dbReference type="EMBL" id="KCZ82571.1"/>
    </source>
</evidence>
<dbReference type="InterPro" id="IPR050109">
    <property type="entry name" value="HTH-type_TetR-like_transc_reg"/>
</dbReference>
<evidence type="ECO:0000256" key="2">
    <source>
        <dbReference type="ARBA" id="ARBA00023125"/>
    </source>
</evidence>
<dbReference type="FunFam" id="1.10.10.60:FF:000141">
    <property type="entry name" value="TetR family transcriptional regulator"/>
    <property type="match status" value="1"/>
</dbReference>
<evidence type="ECO:0000313" key="7">
    <source>
        <dbReference type="Proteomes" id="UP000027446"/>
    </source>
</evidence>
<dbReference type="PRINTS" id="PR00455">
    <property type="entry name" value="HTHTETR"/>
</dbReference>
<dbReference type="PROSITE" id="PS50977">
    <property type="entry name" value="HTH_TETR_2"/>
    <property type="match status" value="1"/>
</dbReference>
<dbReference type="Pfam" id="PF00440">
    <property type="entry name" value="TetR_N"/>
    <property type="match status" value="1"/>
</dbReference>
<dbReference type="InterPro" id="IPR001647">
    <property type="entry name" value="HTH_TetR"/>
</dbReference>
<dbReference type="EMBL" id="ARYH01000005">
    <property type="protein sequence ID" value="KCZ82571.1"/>
    <property type="molecule type" value="Genomic_DNA"/>
</dbReference>
<dbReference type="GO" id="GO:0003700">
    <property type="term" value="F:DNA-binding transcription factor activity"/>
    <property type="evidence" value="ECO:0007669"/>
    <property type="project" value="TreeGrafter"/>
</dbReference>
<reference evidence="6 7" key="1">
    <citation type="journal article" date="2014" name="Antonie Van Leeuwenhoek">
        <title>Hyphomonas beringensis sp. nov. and Hyphomonas chukchiensis sp. nov., isolated from surface seawater of the Bering Sea and Chukchi Sea.</title>
        <authorList>
            <person name="Li C."/>
            <person name="Lai Q."/>
            <person name="Li G."/>
            <person name="Dong C."/>
            <person name="Wang J."/>
            <person name="Liao Y."/>
            <person name="Shao Z."/>
        </authorList>
    </citation>
    <scope>NUCLEOTIDE SEQUENCE [LARGE SCALE GENOMIC DNA]</scope>
    <source>
        <strain evidence="6 7">MHS-3</strain>
    </source>
</reference>
<dbReference type="InterPro" id="IPR036271">
    <property type="entry name" value="Tet_transcr_reg_TetR-rel_C_sf"/>
</dbReference>
<keyword evidence="1" id="KW-0805">Transcription regulation</keyword>
<evidence type="ECO:0000256" key="1">
    <source>
        <dbReference type="ARBA" id="ARBA00023015"/>
    </source>
</evidence>
<dbReference type="Pfam" id="PF14246">
    <property type="entry name" value="TetR_C_7"/>
    <property type="match status" value="1"/>
</dbReference>
<dbReference type="Gene3D" id="1.10.357.10">
    <property type="entry name" value="Tetracycline Repressor, domain 2"/>
    <property type="match status" value="1"/>
</dbReference>
<feature type="domain" description="HTH tetR-type" evidence="5">
    <location>
        <begin position="11"/>
        <end position="71"/>
    </location>
</feature>
<keyword evidence="2 4" id="KW-0238">DNA-binding</keyword>
<dbReference type="STRING" id="1280949.HAD_17131"/>
<sequence length="208" mass="23483">MARARTDEAKDERRQALLAAALDEFFEKGFAATRMDDIARRASLSKGALYLYFDSKEAMFQALIESLASPNLEIIEQITEHAASLKEALHGIREFAPFLIRQTDLPRLMKVLVGDSQLFPEIVQTYRQELIERVLSMIADLLQRADETGEAKIENPQLTARLIMAPVIFSALWQAVFNQTSEAEVDLDQLFAIHEQMMLNALQIGTTP</sequence>
<comment type="caution">
    <text evidence="6">The sequence shown here is derived from an EMBL/GenBank/DDBJ whole genome shotgun (WGS) entry which is preliminary data.</text>
</comment>
<dbReference type="PATRIC" id="fig|1280949.3.peg.3475"/>
<organism evidence="6 7">
    <name type="scientific">Hyphomonas adhaerens MHS-3</name>
    <dbReference type="NCBI Taxonomy" id="1280949"/>
    <lineage>
        <taxon>Bacteria</taxon>
        <taxon>Pseudomonadati</taxon>
        <taxon>Pseudomonadota</taxon>
        <taxon>Alphaproteobacteria</taxon>
        <taxon>Hyphomonadales</taxon>
        <taxon>Hyphomonadaceae</taxon>
        <taxon>Hyphomonas</taxon>
    </lineage>
</organism>
<evidence type="ECO:0000256" key="3">
    <source>
        <dbReference type="ARBA" id="ARBA00023163"/>
    </source>
</evidence>
<evidence type="ECO:0000256" key="4">
    <source>
        <dbReference type="PROSITE-ProRule" id="PRU00335"/>
    </source>
</evidence>
<keyword evidence="7" id="KW-1185">Reference proteome</keyword>
<dbReference type="GO" id="GO:0000976">
    <property type="term" value="F:transcription cis-regulatory region binding"/>
    <property type="evidence" value="ECO:0007669"/>
    <property type="project" value="TreeGrafter"/>
</dbReference>
<dbReference type="PANTHER" id="PTHR30055">
    <property type="entry name" value="HTH-TYPE TRANSCRIPTIONAL REGULATOR RUTR"/>
    <property type="match status" value="1"/>
</dbReference>
<dbReference type="InterPro" id="IPR009057">
    <property type="entry name" value="Homeodomain-like_sf"/>
</dbReference>
<dbReference type="OrthoDB" id="8478851at2"/>
<evidence type="ECO:0000259" key="5">
    <source>
        <dbReference type="PROSITE" id="PS50977"/>
    </source>
</evidence>
<dbReference type="SUPFAM" id="SSF46689">
    <property type="entry name" value="Homeodomain-like"/>
    <property type="match status" value="1"/>
</dbReference>
<proteinExistence type="predicted"/>
<dbReference type="Proteomes" id="UP000027446">
    <property type="component" value="Unassembled WGS sequence"/>
</dbReference>
<dbReference type="eggNOG" id="COG1309">
    <property type="taxonomic scope" value="Bacteria"/>
</dbReference>
<dbReference type="SUPFAM" id="SSF48498">
    <property type="entry name" value="Tetracyclin repressor-like, C-terminal domain"/>
    <property type="match status" value="1"/>
</dbReference>
<name>A0A069E033_9PROT</name>
<dbReference type="InterPro" id="IPR039536">
    <property type="entry name" value="TetR_C_Proteobacteria"/>
</dbReference>